<evidence type="ECO:0000313" key="1">
    <source>
        <dbReference type="EMBL" id="MCT7399010.1"/>
    </source>
</evidence>
<dbReference type="Proteomes" id="UP001431199">
    <property type="component" value="Unassembled WGS sequence"/>
</dbReference>
<evidence type="ECO:0008006" key="3">
    <source>
        <dbReference type="Google" id="ProtNLM"/>
    </source>
</evidence>
<keyword evidence="2" id="KW-1185">Reference proteome</keyword>
<dbReference type="EMBL" id="JAODBU010000007">
    <property type="protein sequence ID" value="MCT7399010.1"/>
    <property type="molecule type" value="Genomic_DNA"/>
</dbReference>
<gene>
    <name evidence="1" type="ORF">N5B56_07940</name>
</gene>
<proteinExistence type="predicted"/>
<evidence type="ECO:0000313" key="2">
    <source>
        <dbReference type="Proteomes" id="UP001431199"/>
    </source>
</evidence>
<sequence length="140" mass="16364">MSKEAKNTYEDIINMEHPTSKRHPRMTVYNRAAQFSPFAALTGHEEALKETARITDNKIELDENVKRELDYKLQQILNKNDSIQNVQITYFKKDENKEGGAYLNICSKIKKIDEYKKTVEFTDGKEIFIDDIISIEEETK</sequence>
<name>A0ABT2M0E9_9FIRM</name>
<protein>
    <recommendedName>
        <fullName evidence="3">YolD-like protein</fullName>
    </recommendedName>
</protein>
<reference evidence="1" key="1">
    <citation type="submission" date="2022-09" db="EMBL/GenBank/DDBJ databases">
        <title>Eubacterium sp. LFL-14 isolated from human feces.</title>
        <authorList>
            <person name="Liu F."/>
        </authorList>
    </citation>
    <scope>NUCLEOTIDE SEQUENCE</scope>
    <source>
        <strain evidence="1">LFL-14</strain>
    </source>
</reference>
<comment type="caution">
    <text evidence="1">The sequence shown here is derived from an EMBL/GenBank/DDBJ whole genome shotgun (WGS) entry which is preliminary data.</text>
</comment>
<accession>A0ABT2M0E9</accession>
<organism evidence="1 2">
    <name type="scientific">Eubacterium album</name>
    <dbReference type="NCBI Taxonomy" id="2978477"/>
    <lineage>
        <taxon>Bacteria</taxon>
        <taxon>Bacillati</taxon>
        <taxon>Bacillota</taxon>
        <taxon>Clostridia</taxon>
        <taxon>Eubacteriales</taxon>
        <taxon>Eubacteriaceae</taxon>
        <taxon>Eubacterium</taxon>
    </lineage>
</organism>
<dbReference type="RefSeq" id="WP_117910377.1">
    <property type="nucleotide sequence ID" value="NZ_JAODBU010000007.1"/>
</dbReference>